<feature type="transmembrane region" description="Helical" evidence="1">
    <location>
        <begin position="64"/>
        <end position="85"/>
    </location>
</feature>
<dbReference type="Pfam" id="PF17900">
    <property type="entry name" value="Peptidase_M1_N"/>
    <property type="match status" value="1"/>
</dbReference>
<evidence type="ECO:0000313" key="4">
    <source>
        <dbReference type="Proteomes" id="UP000198287"/>
    </source>
</evidence>
<evidence type="ECO:0000256" key="1">
    <source>
        <dbReference type="SAM" id="Phobius"/>
    </source>
</evidence>
<dbReference type="GO" id="GO:0005737">
    <property type="term" value="C:cytoplasm"/>
    <property type="evidence" value="ECO:0007669"/>
    <property type="project" value="TreeGrafter"/>
</dbReference>
<keyword evidence="4" id="KW-1185">Reference proteome</keyword>
<dbReference type="GO" id="GO:0008270">
    <property type="term" value="F:zinc ion binding"/>
    <property type="evidence" value="ECO:0007669"/>
    <property type="project" value="TreeGrafter"/>
</dbReference>
<dbReference type="InterPro" id="IPR042097">
    <property type="entry name" value="Aminopeptidase_N-like_N_sf"/>
</dbReference>
<keyword evidence="3" id="KW-0031">Aminopeptidase</keyword>
<evidence type="ECO:0000313" key="3">
    <source>
        <dbReference type="EMBL" id="OXA43727.1"/>
    </source>
</evidence>
<keyword evidence="3" id="KW-0378">Hydrolase</keyword>
<reference evidence="3 4" key="1">
    <citation type="submission" date="2015-12" db="EMBL/GenBank/DDBJ databases">
        <title>The genome of Folsomia candida.</title>
        <authorList>
            <person name="Faddeeva A."/>
            <person name="Derks M.F."/>
            <person name="Anvar Y."/>
            <person name="Smit S."/>
            <person name="Van Straalen N."/>
            <person name="Roelofs D."/>
        </authorList>
    </citation>
    <scope>NUCLEOTIDE SEQUENCE [LARGE SCALE GENOMIC DNA]</scope>
    <source>
        <strain evidence="3 4">VU population</strain>
        <tissue evidence="3">Whole body</tissue>
    </source>
</reference>
<dbReference type="Proteomes" id="UP000198287">
    <property type="component" value="Unassembled WGS sequence"/>
</dbReference>
<name>A0A226DGB8_FOLCA</name>
<dbReference type="STRING" id="158441.A0A226DGB8"/>
<dbReference type="PANTHER" id="PTHR11533:SF294">
    <property type="entry name" value="THYROTROPIN-RELEASING HORMONE-DEGRADING ECTOENZYME"/>
    <property type="match status" value="1"/>
</dbReference>
<dbReference type="GO" id="GO:0042277">
    <property type="term" value="F:peptide binding"/>
    <property type="evidence" value="ECO:0007669"/>
    <property type="project" value="TreeGrafter"/>
</dbReference>
<dbReference type="InterPro" id="IPR050344">
    <property type="entry name" value="Peptidase_M1_aminopeptidases"/>
</dbReference>
<dbReference type="GO" id="GO:0043171">
    <property type="term" value="P:peptide catabolic process"/>
    <property type="evidence" value="ECO:0007669"/>
    <property type="project" value="TreeGrafter"/>
</dbReference>
<dbReference type="GO" id="GO:0016020">
    <property type="term" value="C:membrane"/>
    <property type="evidence" value="ECO:0007669"/>
    <property type="project" value="TreeGrafter"/>
</dbReference>
<sequence>MIEVKMDPNANIDVIESVPILESGSISSNLGMAQSREQLTMDNTKDNNSMFKRPRGCYLSQAKAFGLVLLAVGAVVAAVLLTYHWTTCEDGGPLSQKSGGGKGLAKADKLYVRLPTNVKPLYYKVDLIPYVEEAKNFTIDGKVWIDIECLQATHKVTIHIKNITVVEESVKIYEVDEAELSPSVTEAVESVSPKKHEYDVPREFYNMTLPKSLEAGKVYRIYIQFRALLADSLGGFYRSSYKDMAANVTRYLGTTQFQATDARKAFPCFDEPQLKARFEISLARRVNMSSISNMNLNRTEPVEGMEGWLWDHYNISVRKSHYFASN</sequence>
<dbReference type="GO" id="GO:0005615">
    <property type="term" value="C:extracellular space"/>
    <property type="evidence" value="ECO:0007669"/>
    <property type="project" value="TreeGrafter"/>
</dbReference>
<comment type="caution">
    <text evidence="3">The sequence shown here is derived from an EMBL/GenBank/DDBJ whole genome shotgun (WGS) entry which is preliminary data.</text>
</comment>
<dbReference type="AlphaFoldDB" id="A0A226DGB8"/>
<keyword evidence="3" id="KW-0645">Protease</keyword>
<feature type="domain" description="Aminopeptidase N-like N-terminal" evidence="2">
    <location>
        <begin position="119"/>
        <end position="322"/>
    </location>
</feature>
<evidence type="ECO:0000259" key="2">
    <source>
        <dbReference type="Pfam" id="PF17900"/>
    </source>
</evidence>
<dbReference type="SUPFAM" id="SSF63737">
    <property type="entry name" value="Leukotriene A4 hydrolase N-terminal domain"/>
    <property type="match status" value="1"/>
</dbReference>
<dbReference type="EMBL" id="LNIX01000021">
    <property type="protein sequence ID" value="OXA43727.1"/>
    <property type="molecule type" value="Genomic_DNA"/>
</dbReference>
<dbReference type="GO" id="GO:0070006">
    <property type="term" value="F:metalloaminopeptidase activity"/>
    <property type="evidence" value="ECO:0007669"/>
    <property type="project" value="TreeGrafter"/>
</dbReference>
<keyword evidence="1" id="KW-0812">Transmembrane</keyword>
<organism evidence="3 4">
    <name type="scientific">Folsomia candida</name>
    <name type="common">Springtail</name>
    <dbReference type="NCBI Taxonomy" id="158441"/>
    <lineage>
        <taxon>Eukaryota</taxon>
        <taxon>Metazoa</taxon>
        <taxon>Ecdysozoa</taxon>
        <taxon>Arthropoda</taxon>
        <taxon>Hexapoda</taxon>
        <taxon>Collembola</taxon>
        <taxon>Entomobryomorpha</taxon>
        <taxon>Isotomoidea</taxon>
        <taxon>Isotomidae</taxon>
        <taxon>Proisotominae</taxon>
        <taxon>Folsomia</taxon>
    </lineage>
</organism>
<dbReference type="OMA" id="CLQATHK"/>
<dbReference type="OrthoDB" id="510539at2759"/>
<dbReference type="PANTHER" id="PTHR11533">
    <property type="entry name" value="PROTEASE M1 ZINC METALLOPROTEASE"/>
    <property type="match status" value="1"/>
</dbReference>
<accession>A0A226DGB8</accession>
<proteinExistence type="predicted"/>
<dbReference type="Gene3D" id="2.60.40.1730">
    <property type="entry name" value="tricorn interacting facor f3 domain"/>
    <property type="match status" value="1"/>
</dbReference>
<protein>
    <submittedName>
        <fullName evidence="3">Aminopeptidase N</fullName>
    </submittedName>
</protein>
<dbReference type="InterPro" id="IPR045357">
    <property type="entry name" value="Aminopeptidase_N-like_N"/>
</dbReference>
<gene>
    <name evidence="3" type="ORF">Fcan01_21552</name>
</gene>
<keyword evidence="1" id="KW-0472">Membrane</keyword>
<dbReference type="GO" id="GO:0006508">
    <property type="term" value="P:proteolysis"/>
    <property type="evidence" value="ECO:0007669"/>
    <property type="project" value="TreeGrafter"/>
</dbReference>
<keyword evidence="1" id="KW-1133">Transmembrane helix</keyword>